<protein>
    <recommendedName>
        <fullName evidence="3">Type IV toxin-antitoxin system AbiEi family antitoxin domain-containing protein</fullName>
    </recommendedName>
</protein>
<organism evidence="1 2">
    <name type="scientific">Gulosibacter chungangensis</name>
    <dbReference type="NCBI Taxonomy" id="979746"/>
    <lineage>
        <taxon>Bacteria</taxon>
        <taxon>Bacillati</taxon>
        <taxon>Actinomycetota</taxon>
        <taxon>Actinomycetes</taxon>
        <taxon>Micrococcales</taxon>
        <taxon>Microbacteriaceae</taxon>
        <taxon>Gulosibacter</taxon>
    </lineage>
</organism>
<dbReference type="OrthoDB" id="5517693at2"/>
<evidence type="ECO:0008006" key="3">
    <source>
        <dbReference type="Google" id="ProtNLM"/>
    </source>
</evidence>
<evidence type="ECO:0000313" key="2">
    <source>
        <dbReference type="Proteomes" id="UP000433493"/>
    </source>
</evidence>
<reference evidence="1 2" key="1">
    <citation type="submission" date="2019-09" db="EMBL/GenBank/DDBJ databases">
        <title>Phylogeny of genus Pseudoclavibacter and closely related genus.</title>
        <authorList>
            <person name="Li Y."/>
        </authorList>
    </citation>
    <scope>NUCLEOTIDE SEQUENCE [LARGE SCALE GENOMIC DNA]</scope>
    <source>
        <strain evidence="1 2">KCTC 13959</strain>
    </source>
</reference>
<gene>
    <name evidence="1" type="ORF">F8O05_00330</name>
</gene>
<proteinExistence type="predicted"/>
<name>A0A7J5BES9_9MICO</name>
<evidence type="ECO:0000313" key="1">
    <source>
        <dbReference type="EMBL" id="KAB1644766.1"/>
    </source>
</evidence>
<sequence>MKILFAQEVTARPTPVPPLHVTAKKNGWLRIYRGAYLDPRGQDLDKVAKTSMHAAKVIALAASTPVAVISGLSAAVMHDLPLLQRRIPDRVQVSRSSKSAPGKWVTTRESKLSDEEIAEVSGVRCTSILRTIRDLVDQVELDELLALADAAKARGVDLTPLQSIRRHGRYFRWLVQHASDRSESFAESRSRFLLLQAGMELPILQPSLYSAQGLFLGRGDFATKSGLVGEFDGKLKYEQFLRPGETLADAVMKEKRRENSIRDAGFEVFRWDWQLLNTPKVFIERWKSALSRAALLPPPSGSIRIEQLRPPTVTLWEDVFTWTNPSETPDLAVTARS</sequence>
<comment type="caution">
    <text evidence="1">The sequence shown here is derived from an EMBL/GenBank/DDBJ whole genome shotgun (WGS) entry which is preliminary data.</text>
</comment>
<dbReference type="AlphaFoldDB" id="A0A7J5BES9"/>
<dbReference type="EMBL" id="WBKB01000001">
    <property type="protein sequence ID" value="KAB1644766.1"/>
    <property type="molecule type" value="Genomic_DNA"/>
</dbReference>
<dbReference type="Proteomes" id="UP000433493">
    <property type="component" value="Unassembled WGS sequence"/>
</dbReference>
<dbReference type="RefSeq" id="WP_158050777.1">
    <property type="nucleotide sequence ID" value="NZ_WBKB01000001.1"/>
</dbReference>
<keyword evidence="2" id="KW-1185">Reference proteome</keyword>
<accession>A0A7J5BES9</accession>